<proteinExistence type="predicted"/>
<reference evidence="2" key="4">
    <citation type="submission" date="2025-09" db="UniProtKB">
        <authorList>
            <consortium name="Ensembl"/>
        </authorList>
    </citation>
    <scope>IDENTIFICATION</scope>
</reference>
<dbReference type="FunCoup" id="A0A3B1K3X7">
    <property type="interactions" value="1"/>
</dbReference>
<protein>
    <recommendedName>
        <fullName evidence="1">Ubiquitin-like domain-containing protein</fullName>
    </recommendedName>
</protein>
<evidence type="ECO:0000313" key="3">
    <source>
        <dbReference type="Proteomes" id="UP000018467"/>
    </source>
</evidence>
<organism evidence="2 3">
    <name type="scientific">Astyanax mexicanus</name>
    <name type="common">Blind cave fish</name>
    <name type="synonym">Astyanax fasciatus mexicanus</name>
    <dbReference type="NCBI Taxonomy" id="7994"/>
    <lineage>
        <taxon>Eukaryota</taxon>
        <taxon>Metazoa</taxon>
        <taxon>Chordata</taxon>
        <taxon>Craniata</taxon>
        <taxon>Vertebrata</taxon>
        <taxon>Euteleostomi</taxon>
        <taxon>Actinopterygii</taxon>
        <taxon>Neopterygii</taxon>
        <taxon>Teleostei</taxon>
        <taxon>Ostariophysi</taxon>
        <taxon>Characiformes</taxon>
        <taxon>Characoidei</taxon>
        <taxon>Acestrorhamphidae</taxon>
        <taxon>Acestrorhamphinae</taxon>
        <taxon>Astyanax</taxon>
    </lineage>
</organism>
<dbReference type="InParanoid" id="A0A3B1K3X7"/>
<dbReference type="InterPro" id="IPR000626">
    <property type="entry name" value="Ubiquitin-like_dom"/>
</dbReference>
<dbReference type="PROSITE" id="PS50053">
    <property type="entry name" value="UBIQUITIN_2"/>
    <property type="match status" value="1"/>
</dbReference>
<sequence length="134" mass="14815">YPQLLSVIQQSACCLCQHHEKDQQQTPCEEFLNVVHGVLRVSSRPESPQTTSEPKQKIPVTVIDGFTGTKVPLIIRRTDTIGKLKQALVKKKPHMKGSLNLSLNGKNCLSEKTMSELNVKPGATFITFQRCTGG</sequence>
<name>A0A3B1K3X7_ASTMX</name>
<dbReference type="Gene3D" id="3.10.20.90">
    <property type="entry name" value="Phosphatidylinositol 3-kinase Catalytic Subunit, Chain A, domain 1"/>
    <property type="match status" value="1"/>
</dbReference>
<dbReference type="GeneTree" id="ENSGT01150000289490"/>
<reference evidence="3" key="2">
    <citation type="journal article" date="2014" name="Nat. Commun.">
        <title>The cavefish genome reveals candidate genes for eye loss.</title>
        <authorList>
            <person name="McGaugh S.E."/>
            <person name="Gross J.B."/>
            <person name="Aken B."/>
            <person name="Blin M."/>
            <person name="Borowsky R."/>
            <person name="Chalopin D."/>
            <person name="Hinaux H."/>
            <person name="Jeffery W.R."/>
            <person name="Keene A."/>
            <person name="Ma L."/>
            <person name="Minx P."/>
            <person name="Murphy D."/>
            <person name="O'Quin K.E."/>
            <person name="Retaux S."/>
            <person name="Rohner N."/>
            <person name="Searle S.M."/>
            <person name="Stahl B.A."/>
            <person name="Tabin C."/>
            <person name="Volff J.N."/>
            <person name="Yoshizawa M."/>
            <person name="Warren W.C."/>
        </authorList>
    </citation>
    <scope>NUCLEOTIDE SEQUENCE [LARGE SCALE GENOMIC DNA]</scope>
    <source>
        <strain evidence="3">female</strain>
    </source>
</reference>
<dbReference type="AlphaFoldDB" id="A0A3B1K3X7"/>
<dbReference type="Ensembl" id="ENSAMXT00000045772.1">
    <property type="protein sequence ID" value="ENSAMXP00000048805.1"/>
    <property type="gene ID" value="ENSAMXG00000042207.1"/>
</dbReference>
<dbReference type="Proteomes" id="UP000018467">
    <property type="component" value="Unassembled WGS sequence"/>
</dbReference>
<dbReference type="SUPFAM" id="SSF54236">
    <property type="entry name" value="Ubiquitin-like"/>
    <property type="match status" value="1"/>
</dbReference>
<dbReference type="InterPro" id="IPR029071">
    <property type="entry name" value="Ubiquitin-like_domsf"/>
</dbReference>
<dbReference type="Bgee" id="ENSAMXG00000042207">
    <property type="expression patterns" value="Expressed in mesonephros and 14 other cell types or tissues"/>
</dbReference>
<evidence type="ECO:0000259" key="1">
    <source>
        <dbReference type="PROSITE" id="PS50053"/>
    </source>
</evidence>
<evidence type="ECO:0000313" key="2">
    <source>
        <dbReference type="Ensembl" id="ENSAMXP00000048805.1"/>
    </source>
</evidence>
<dbReference type="Pfam" id="PF00240">
    <property type="entry name" value="ubiquitin"/>
    <property type="match status" value="1"/>
</dbReference>
<reference evidence="2" key="3">
    <citation type="submission" date="2025-08" db="UniProtKB">
        <authorList>
            <consortium name="Ensembl"/>
        </authorList>
    </citation>
    <scope>IDENTIFICATION</scope>
</reference>
<reference evidence="3" key="1">
    <citation type="submission" date="2013-03" db="EMBL/GenBank/DDBJ databases">
        <authorList>
            <person name="Jeffery W."/>
            <person name="Warren W."/>
            <person name="Wilson R.K."/>
        </authorList>
    </citation>
    <scope>NUCLEOTIDE SEQUENCE</scope>
    <source>
        <strain evidence="3">female</strain>
    </source>
</reference>
<keyword evidence="3" id="KW-1185">Reference proteome</keyword>
<feature type="domain" description="Ubiquitin-like" evidence="1">
    <location>
        <begin position="56"/>
        <end position="134"/>
    </location>
</feature>
<accession>A0A3B1K3X7</accession>